<reference evidence="2 3" key="1">
    <citation type="submission" date="2017-01" db="EMBL/GenBank/DDBJ databases">
        <title>The cable genome- insights into the physiology and evolution of filamentous bacteria capable of sulfide oxidation via long distance electron transfer.</title>
        <authorList>
            <person name="Schreiber L."/>
            <person name="Bjerg J.T."/>
            <person name="Boggild A."/>
            <person name="Van De Vossenberg J."/>
            <person name="Meysman F."/>
            <person name="Nielsen L.P."/>
            <person name="Schramm A."/>
            <person name="Kjeldsen K.U."/>
        </authorList>
    </citation>
    <scope>NUCLEOTIDE SEQUENCE [LARGE SCALE GENOMIC DNA]</scope>
    <source>
        <strain evidence="2">MCF</strain>
    </source>
</reference>
<sequence>MMRPSRTAATALSARGRTETNHCLEVAGSTTVAQR</sequence>
<dbReference type="Proteomes" id="UP000287853">
    <property type="component" value="Unassembled WGS sequence"/>
</dbReference>
<proteinExistence type="predicted"/>
<comment type="caution">
    <text evidence="2">The sequence shown here is derived from an EMBL/GenBank/DDBJ whole genome shotgun (WGS) entry which is preliminary data.</text>
</comment>
<dbReference type="AlphaFoldDB" id="A0A444J313"/>
<feature type="region of interest" description="Disordered" evidence="1">
    <location>
        <begin position="1"/>
        <end position="21"/>
    </location>
</feature>
<name>A0A444J313_9BACT</name>
<evidence type="ECO:0000313" key="3">
    <source>
        <dbReference type="Proteomes" id="UP000287853"/>
    </source>
</evidence>
<organism evidence="2 3">
    <name type="scientific">Candidatus Electrothrix aarhusensis</name>
    <dbReference type="NCBI Taxonomy" id="1859131"/>
    <lineage>
        <taxon>Bacteria</taxon>
        <taxon>Pseudomonadati</taxon>
        <taxon>Thermodesulfobacteriota</taxon>
        <taxon>Desulfobulbia</taxon>
        <taxon>Desulfobulbales</taxon>
        <taxon>Desulfobulbaceae</taxon>
        <taxon>Candidatus Electrothrix</taxon>
    </lineage>
</organism>
<keyword evidence="3" id="KW-1185">Reference proteome</keyword>
<evidence type="ECO:0000313" key="2">
    <source>
        <dbReference type="EMBL" id="RWX47567.1"/>
    </source>
</evidence>
<gene>
    <name evidence="2" type="ORF">H206_06314</name>
</gene>
<accession>A0A444J313</accession>
<protein>
    <submittedName>
        <fullName evidence="2">Uncharacterized protein</fullName>
    </submittedName>
</protein>
<dbReference type="EMBL" id="MTKO01000032">
    <property type="protein sequence ID" value="RWX47567.1"/>
    <property type="molecule type" value="Genomic_DNA"/>
</dbReference>
<evidence type="ECO:0000256" key="1">
    <source>
        <dbReference type="SAM" id="MobiDB-lite"/>
    </source>
</evidence>